<reference evidence="1" key="1">
    <citation type="submission" date="2020-05" db="EMBL/GenBank/DDBJ databases">
        <authorList>
            <person name="Zhu T."/>
            <person name="Keshari N."/>
            <person name="Lu X."/>
        </authorList>
    </citation>
    <scope>NUCLEOTIDE SEQUENCE</scope>
    <source>
        <strain evidence="1">NK1-12</strain>
    </source>
</reference>
<accession>A0AA96WIC0</accession>
<proteinExistence type="predicted"/>
<protein>
    <submittedName>
        <fullName evidence="1">Uncharacterized protein</fullName>
    </submittedName>
</protein>
<evidence type="ECO:0000313" key="1">
    <source>
        <dbReference type="EMBL" id="WNZ25858.1"/>
    </source>
</evidence>
<name>A0AA96WIC0_9CYAN</name>
<organism evidence="1">
    <name type="scientific">Leptolyngbya sp. NK1-12</name>
    <dbReference type="NCBI Taxonomy" id="2547451"/>
    <lineage>
        <taxon>Bacteria</taxon>
        <taxon>Bacillati</taxon>
        <taxon>Cyanobacteriota</taxon>
        <taxon>Cyanophyceae</taxon>
        <taxon>Leptolyngbyales</taxon>
        <taxon>Leptolyngbyaceae</taxon>
        <taxon>Leptolyngbya group</taxon>
        <taxon>Leptolyngbya</taxon>
    </lineage>
</organism>
<gene>
    <name evidence="1" type="ORF">HJG54_25515</name>
</gene>
<dbReference type="EMBL" id="CP053586">
    <property type="protein sequence ID" value="WNZ25858.1"/>
    <property type="molecule type" value="Genomic_DNA"/>
</dbReference>
<dbReference type="RefSeq" id="WP_316432042.1">
    <property type="nucleotide sequence ID" value="NZ_CP053586.1"/>
</dbReference>
<sequence>MKSQWQRYRELELISDPLLQLQQAPSGSAPRSWLQNLWTAIDLALFRNLEARVWQSADPKTGQVRWHLYNPETGKTQHLNSDAEVRHWLEQIFHG</sequence>
<dbReference type="AlphaFoldDB" id="A0AA96WIC0"/>